<dbReference type="AlphaFoldDB" id="A0A8I2YTY6"/>
<reference evidence="2" key="1">
    <citation type="submission" date="2021-03" db="EMBL/GenBank/DDBJ databases">
        <title>Evolutionary innovations through gain and loss of genes in the ectomycorrhizal Boletales.</title>
        <authorList>
            <person name="Wu G."/>
            <person name="Miyauchi S."/>
            <person name="Morin E."/>
            <person name="Yang Z.-L."/>
            <person name="Xu J."/>
            <person name="Martin F.M."/>
        </authorList>
    </citation>
    <scope>NUCLEOTIDE SEQUENCE</scope>
    <source>
        <strain evidence="2">BR01</strain>
    </source>
</reference>
<comment type="caution">
    <text evidence="2">The sequence shown here is derived from an EMBL/GenBank/DDBJ whole genome shotgun (WGS) entry which is preliminary data.</text>
</comment>
<evidence type="ECO:0000313" key="3">
    <source>
        <dbReference type="Proteomes" id="UP000683000"/>
    </source>
</evidence>
<organism evidence="2 3">
    <name type="scientific">Boletus reticuloceps</name>
    <dbReference type="NCBI Taxonomy" id="495285"/>
    <lineage>
        <taxon>Eukaryota</taxon>
        <taxon>Fungi</taxon>
        <taxon>Dikarya</taxon>
        <taxon>Basidiomycota</taxon>
        <taxon>Agaricomycotina</taxon>
        <taxon>Agaricomycetes</taxon>
        <taxon>Agaricomycetidae</taxon>
        <taxon>Boletales</taxon>
        <taxon>Boletineae</taxon>
        <taxon>Boletaceae</taxon>
        <taxon>Boletoideae</taxon>
        <taxon>Boletus</taxon>
    </lineage>
</organism>
<keyword evidence="1" id="KW-0175">Coiled coil</keyword>
<evidence type="ECO:0000313" key="2">
    <source>
        <dbReference type="EMBL" id="KAG6378520.1"/>
    </source>
</evidence>
<dbReference type="Proteomes" id="UP000683000">
    <property type="component" value="Unassembled WGS sequence"/>
</dbReference>
<feature type="coiled-coil region" evidence="1">
    <location>
        <begin position="121"/>
        <end position="155"/>
    </location>
</feature>
<gene>
    <name evidence="2" type="ORF">JVT61DRAFT_12781</name>
</gene>
<accession>A0A8I2YTY6</accession>
<proteinExistence type="predicted"/>
<keyword evidence="3" id="KW-1185">Reference proteome</keyword>
<name>A0A8I2YTY6_9AGAM</name>
<protein>
    <submittedName>
        <fullName evidence="2">Uncharacterized protein</fullName>
    </submittedName>
</protein>
<dbReference type="EMBL" id="JAGFBS010000006">
    <property type="protein sequence ID" value="KAG6378520.1"/>
    <property type="molecule type" value="Genomic_DNA"/>
</dbReference>
<evidence type="ECO:0000256" key="1">
    <source>
        <dbReference type="SAM" id="Coils"/>
    </source>
</evidence>
<sequence>MVVARDRLRLLVNDTHTRVGRLRVVRKVWSVMDESLKVLQNIQSAVGETMEREKWKPQERIGAEPMTPETPRSRILDPIVPSLDIPKRLDIVRETLSHDTYGGLMSRLENVNQTLQLLDAVRAQSEAMASLREEVNELQIRIEDLGIRYDAATEEALSGELPPERISI</sequence>